<evidence type="ECO:0000313" key="1">
    <source>
        <dbReference type="EMBL" id="AEU35502.1"/>
    </source>
</evidence>
<organism evidence="1 2">
    <name type="scientific">Granulicella mallensis (strain ATCC BAA-1857 / DSM 23137 / MP5ACTX8)</name>
    <dbReference type="NCBI Taxonomy" id="682795"/>
    <lineage>
        <taxon>Bacteria</taxon>
        <taxon>Pseudomonadati</taxon>
        <taxon>Acidobacteriota</taxon>
        <taxon>Terriglobia</taxon>
        <taxon>Terriglobales</taxon>
        <taxon>Acidobacteriaceae</taxon>
        <taxon>Granulicella</taxon>
    </lineage>
</organism>
<accession>G8NWX4</accession>
<name>G8NWX4_GRAMM</name>
<dbReference type="KEGG" id="gma:AciX8_1158"/>
<proteinExistence type="predicted"/>
<protein>
    <submittedName>
        <fullName evidence="1">Uncharacterized protein</fullName>
    </submittedName>
</protein>
<evidence type="ECO:0000313" key="2">
    <source>
        <dbReference type="Proteomes" id="UP000007113"/>
    </source>
</evidence>
<keyword evidence="2" id="KW-1185">Reference proteome</keyword>
<dbReference type="HOGENOM" id="CLU_3136209_0_0_0"/>
<reference evidence="1 2" key="1">
    <citation type="submission" date="2011-11" db="EMBL/GenBank/DDBJ databases">
        <title>Complete sequence of Granulicella mallensis MP5ACTX8.</title>
        <authorList>
            <consortium name="US DOE Joint Genome Institute"/>
            <person name="Lucas S."/>
            <person name="Copeland A."/>
            <person name="Lapidus A."/>
            <person name="Cheng J.-F."/>
            <person name="Goodwin L."/>
            <person name="Pitluck S."/>
            <person name="Peters L."/>
            <person name="Lu M."/>
            <person name="Detter J.C."/>
            <person name="Han C."/>
            <person name="Tapia R."/>
            <person name="Land M."/>
            <person name="Hauser L."/>
            <person name="Kyrpides N."/>
            <person name="Ivanova N."/>
            <person name="Mikhailova N."/>
            <person name="Pagani I."/>
            <person name="Rawat S."/>
            <person name="Mannisto M."/>
            <person name="Haggblom M."/>
            <person name="Woyke T."/>
        </authorList>
    </citation>
    <scope>NUCLEOTIDE SEQUENCE [LARGE SCALE GENOMIC DNA]</scope>
    <source>
        <strain evidence="2">ATCC BAA-1857 / DSM 23137 / MP5ACTX8</strain>
    </source>
</reference>
<dbReference type="EMBL" id="CP003130">
    <property type="protein sequence ID" value="AEU35502.1"/>
    <property type="molecule type" value="Genomic_DNA"/>
</dbReference>
<dbReference type="AlphaFoldDB" id="G8NWX4"/>
<gene>
    <name evidence="1" type="ordered locus">AciX8_1158</name>
</gene>
<sequence>MAKDPLVLADGGPTEVQVGPVDFPYLDLGPFSFSGFCNSDYHRAVPVGV</sequence>
<dbReference type="Proteomes" id="UP000007113">
    <property type="component" value="Chromosome"/>
</dbReference>